<accession>A0A2P2PHN3</accession>
<dbReference type="AlphaFoldDB" id="A0A2P2PHN3"/>
<feature type="region of interest" description="Disordered" evidence="1">
    <location>
        <begin position="1"/>
        <end position="21"/>
    </location>
</feature>
<proteinExistence type="predicted"/>
<evidence type="ECO:0000256" key="1">
    <source>
        <dbReference type="SAM" id="MobiDB-lite"/>
    </source>
</evidence>
<protein>
    <submittedName>
        <fullName evidence="2">Uncharacterized protein</fullName>
    </submittedName>
</protein>
<reference evidence="2" key="1">
    <citation type="submission" date="2018-02" db="EMBL/GenBank/DDBJ databases">
        <title>Rhizophora mucronata_Transcriptome.</title>
        <authorList>
            <person name="Meera S.P."/>
            <person name="Sreeshan A."/>
            <person name="Augustine A."/>
        </authorList>
    </citation>
    <scope>NUCLEOTIDE SEQUENCE</scope>
    <source>
        <tissue evidence="2">Leaf</tissue>
    </source>
</reference>
<evidence type="ECO:0000313" key="2">
    <source>
        <dbReference type="EMBL" id="MBX54250.1"/>
    </source>
</evidence>
<dbReference type="EMBL" id="GGEC01073766">
    <property type="protein sequence ID" value="MBX54250.1"/>
    <property type="molecule type" value="Transcribed_RNA"/>
</dbReference>
<name>A0A2P2PHN3_RHIMU</name>
<sequence length="21" mass="2080">MQSGASSAKSEKSVKNDVVAG</sequence>
<organism evidence="2">
    <name type="scientific">Rhizophora mucronata</name>
    <name type="common">Asiatic mangrove</name>
    <dbReference type="NCBI Taxonomy" id="61149"/>
    <lineage>
        <taxon>Eukaryota</taxon>
        <taxon>Viridiplantae</taxon>
        <taxon>Streptophyta</taxon>
        <taxon>Embryophyta</taxon>
        <taxon>Tracheophyta</taxon>
        <taxon>Spermatophyta</taxon>
        <taxon>Magnoliopsida</taxon>
        <taxon>eudicotyledons</taxon>
        <taxon>Gunneridae</taxon>
        <taxon>Pentapetalae</taxon>
        <taxon>rosids</taxon>
        <taxon>fabids</taxon>
        <taxon>Malpighiales</taxon>
        <taxon>Rhizophoraceae</taxon>
        <taxon>Rhizophora</taxon>
    </lineage>
</organism>